<keyword evidence="1" id="KW-0812">Transmembrane</keyword>
<dbReference type="OrthoDB" id="140980at2"/>
<evidence type="ECO:0000313" key="2">
    <source>
        <dbReference type="EMBL" id="PRQ06917.1"/>
    </source>
</evidence>
<feature type="transmembrane region" description="Helical" evidence="1">
    <location>
        <begin position="119"/>
        <end position="137"/>
    </location>
</feature>
<dbReference type="EMBL" id="PVNL01000063">
    <property type="protein sequence ID" value="PRQ06917.1"/>
    <property type="molecule type" value="Genomic_DNA"/>
</dbReference>
<dbReference type="PANTHER" id="PTHR43044:SF1">
    <property type="entry name" value="QUINOL:CYTOCHROME C OXIDOREDUCTASE QUINONE-BINDING SUBUNIT 2"/>
    <property type="match status" value="1"/>
</dbReference>
<feature type="transmembrane region" description="Helical" evidence="1">
    <location>
        <begin position="257"/>
        <end position="276"/>
    </location>
</feature>
<dbReference type="RefSeq" id="WP_106090339.1">
    <property type="nucleotide sequence ID" value="NZ_PVNL01000063.1"/>
</dbReference>
<dbReference type="AlphaFoldDB" id="A0A2S9YPA0"/>
<keyword evidence="1" id="KW-0472">Membrane</keyword>
<accession>A0A2S9YPA0</accession>
<dbReference type="Proteomes" id="UP000238823">
    <property type="component" value="Unassembled WGS sequence"/>
</dbReference>
<gene>
    <name evidence="2" type="ORF">ENSA7_33410</name>
</gene>
<feature type="transmembrane region" description="Helical" evidence="1">
    <location>
        <begin position="12"/>
        <end position="33"/>
    </location>
</feature>
<feature type="transmembrane region" description="Helical" evidence="1">
    <location>
        <begin position="88"/>
        <end position="107"/>
    </location>
</feature>
<evidence type="ECO:0000313" key="3">
    <source>
        <dbReference type="Proteomes" id="UP000238823"/>
    </source>
</evidence>
<reference evidence="2 3" key="1">
    <citation type="submission" date="2018-03" db="EMBL/GenBank/DDBJ databases">
        <title>Draft Genome Sequences of the Obligatory Marine Myxobacteria Enhygromyxa salina SWB007.</title>
        <authorList>
            <person name="Poehlein A."/>
            <person name="Moghaddam J.A."/>
            <person name="Harms H."/>
            <person name="Alanjari M."/>
            <person name="Koenig G.M."/>
            <person name="Daniel R."/>
            <person name="Schaeberle T.F."/>
        </authorList>
    </citation>
    <scope>NUCLEOTIDE SEQUENCE [LARGE SCALE GENOMIC DNA]</scope>
    <source>
        <strain evidence="2 3">SWB007</strain>
    </source>
</reference>
<proteinExistence type="predicted"/>
<feature type="transmembrane region" description="Helical" evidence="1">
    <location>
        <begin position="288"/>
        <end position="307"/>
    </location>
</feature>
<evidence type="ECO:0008006" key="4">
    <source>
        <dbReference type="Google" id="ProtNLM"/>
    </source>
</evidence>
<feature type="transmembrane region" description="Helical" evidence="1">
    <location>
        <begin position="225"/>
        <end position="245"/>
    </location>
</feature>
<dbReference type="PROSITE" id="PS51257">
    <property type="entry name" value="PROKAR_LIPOPROTEIN"/>
    <property type="match status" value="1"/>
</dbReference>
<feature type="transmembrane region" description="Helical" evidence="1">
    <location>
        <begin position="183"/>
        <end position="205"/>
    </location>
</feature>
<feature type="transmembrane region" description="Helical" evidence="1">
    <location>
        <begin position="149"/>
        <end position="171"/>
    </location>
</feature>
<sequence length="325" mass="35184">MSAALVRAWLIGWQLGLGLSLGCLVVLMLHQLVDGRWNRPILPLLEGGARSLPVWALGLIPIALGTEAVYPWTGVEFQDATYLHTRGFVVRSVVTLSIWSGLALALTRAPRRRRQGLSAVGLIAVFISGTVSTIDWLSSLDPGFSSSMFGLYVLITRVVAALCIVVVLAVRRGELEPELAHDLGTLLLSATLLWAYISFSQFLLVWSADLPGQAAWYLARNHGPWLALICVVAGVSLLIAIPALLMRAVKRHPARLASVAALLLVAHLLELYWLVLPAAPLADAALPVFGWLDAVIPAAVAAAWVALTRALSRWPTHNQEHSRHV</sequence>
<comment type="caution">
    <text evidence="2">The sequence shown here is derived from an EMBL/GenBank/DDBJ whole genome shotgun (WGS) entry which is preliminary data.</text>
</comment>
<protein>
    <recommendedName>
        <fullName evidence="4">Quinol:cytochrome c oxidoreductase quinone-binding subunit 2</fullName>
    </recommendedName>
</protein>
<keyword evidence="1" id="KW-1133">Transmembrane helix</keyword>
<name>A0A2S9YPA0_9BACT</name>
<dbReference type="PANTHER" id="PTHR43044">
    <property type="match status" value="1"/>
</dbReference>
<feature type="transmembrane region" description="Helical" evidence="1">
    <location>
        <begin position="54"/>
        <end position="73"/>
    </location>
</feature>
<organism evidence="2 3">
    <name type="scientific">Enhygromyxa salina</name>
    <dbReference type="NCBI Taxonomy" id="215803"/>
    <lineage>
        <taxon>Bacteria</taxon>
        <taxon>Pseudomonadati</taxon>
        <taxon>Myxococcota</taxon>
        <taxon>Polyangia</taxon>
        <taxon>Nannocystales</taxon>
        <taxon>Nannocystaceae</taxon>
        <taxon>Enhygromyxa</taxon>
    </lineage>
</organism>
<evidence type="ECO:0000256" key="1">
    <source>
        <dbReference type="SAM" id="Phobius"/>
    </source>
</evidence>